<dbReference type="PANTHER" id="PTHR43383:SF2">
    <property type="entry name" value="AMIDOHYDROLASE 2 FAMILY PROTEIN"/>
    <property type="match status" value="1"/>
</dbReference>
<dbReference type="PANTHER" id="PTHR43383">
    <property type="entry name" value="NODULIN 6"/>
    <property type="match status" value="1"/>
</dbReference>
<protein>
    <submittedName>
        <fullName evidence="2">Retrovirus-related Pol polyprotein from transposon RE1</fullName>
    </submittedName>
</protein>
<name>A0A438GZT4_VITVI</name>
<evidence type="ECO:0000313" key="3">
    <source>
        <dbReference type="Proteomes" id="UP000288805"/>
    </source>
</evidence>
<reference evidence="2 3" key="1">
    <citation type="journal article" date="2018" name="PLoS Genet.">
        <title>Population sequencing reveals clonal diversity and ancestral inbreeding in the grapevine cultivar Chardonnay.</title>
        <authorList>
            <person name="Roach M.J."/>
            <person name="Johnson D.L."/>
            <person name="Bohlmann J."/>
            <person name="van Vuuren H.J."/>
            <person name="Jones S.J."/>
            <person name="Pretorius I.S."/>
            <person name="Schmidt S.A."/>
            <person name="Borneman A.R."/>
        </authorList>
    </citation>
    <scope>NUCLEOTIDE SEQUENCE [LARGE SCALE GENOMIC DNA]</scope>
    <source>
        <strain evidence="3">cv. Chardonnay</strain>
        <tissue evidence="2">Leaf</tissue>
    </source>
</reference>
<proteinExistence type="predicted"/>
<evidence type="ECO:0000259" key="1">
    <source>
        <dbReference type="Pfam" id="PF07727"/>
    </source>
</evidence>
<sequence>MDEELEALHKNKTWVLVPRTLDMHVNGSKWVFKPKLKPDGSLDHLKACVVAKGYHQVDGLDYTETFSPVIKLGTIRMVITIALVKKWPIRQLDVKNAFLHGLISKDIHMEQPPRMADLKHPSHVCKLQKALYALKQAPRAWFDRFNDFLLKNGFFCSLANPSLFIFHSNLGTLILLLYVDDILLTGSFTALVSTFIQLFSSKFAMKDLGQIHHFLGIERRFRCSPGSETFSPVIKLGTIRMVITIALVKKWPIHQLDVKNAFLHGLISKYIHMEQSPGMANLEHPSHVCKLQKALYGLKQAPHDILLTGSFTALVSTFIQLLSSKFAMKDLGQIHHFLGIERRFRCSPGSETFSPVIKPGTIRMVITIALVKKWPIHQLDVKNAFLHGLISKYIHMEQSPGMADLEHPSHVCKLQKALYGLKQAPRA</sequence>
<feature type="domain" description="Reverse transcriptase Ty1/copia-type" evidence="1">
    <location>
        <begin position="351"/>
        <end position="426"/>
    </location>
</feature>
<feature type="domain" description="Reverse transcriptase Ty1/copia-type" evidence="1">
    <location>
        <begin position="228"/>
        <end position="303"/>
    </location>
</feature>
<dbReference type="AlphaFoldDB" id="A0A438GZT4"/>
<dbReference type="Proteomes" id="UP000288805">
    <property type="component" value="Unassembled WGS sequence"/>
</dbReference>
<organism evidence="2 3">
    <name type="scientific">Vitis vinifera</name>
    <name type="common">Grape</name>
    <dbReference type="NCBI Taxonomy" id="29760"/>
    <lineage>
        <taxon>Eukaryota</taxon>
        <taxon>Viridiplantae</taxon>
        <taxon>Streptophyta</taxon>
        <taxon>Embryophyta</taxon>
        <taxon>Tracheophyta</taxon>
        <taxon>Spermatophyta</taxon>
        <taxon>Magnoliopsida</taxon>
        <taxon>eudicotyledons</taxon>
        <taxon>Gunneridae</taxon>
        <taxon>Pentapetalae</taxon>
        <taxon>rosids</taxon>
        <taxon>Vitales</taxon>
        <taxon>Vitaceae</taxon>
        <taxon>Viteae</taxon>
        <taxon>Vitis</taxon>
    </lineage>
</organism>
<dbReference type="EMBL" id="QGNW01000309">
    <property type="protein sequence ID" value="RVW77683.1"/>
    <property type="molecule type" value="Genomic_DNA"/>
</dbReference>
<gene>
    <name evidence="2" type="primary">RE1_1975</name>
    <name evidence="2" type="ORF">CK203_053376</name>
</gene>
<comment type="caution">
    <text evidence="2">The sequence shown here is derived from an EMBL/GenBank/DDBJ whole genome shotgun (WGS) entry which is preliminary data.</text>
</comment>
<dbReference type="InterPro" id="IPR043502">
    <property type="entry name" value="DNA/RNA_pol_sf"/>
</dbReference>
<accession>A0A438GZT4</accession>
<feature type="domain" description="Reverse transcriptase Ty1/copia-type" evidence="1">
    <location>
        <begin position="11"/>
        <end position="218"/>
    </location>
</feature>
<dbReference type="Pfam" id="PF07727">
    <property type="entry name" value="RVT_2"/>
    <property type="match status" value="3"/>
</dbReference>
<evidence type="ECO:0000313" key="2">
    <source>
        <dbReference type="EMBL" id="RVW77683.1"/>
    </source>
</evidence>
<dbReference type="InterPro" id="IPR013103">
    <property type="entry name" value="RVT_2"/>
</dbReference>
<dbReference type="SUPFAM" id="SSF56672">
    <property type="entry name" value="DNA/RNA polymerases"/>
    <property type="match status" value="1"/>
</dbReference>